<sequence length="69" mass="7521">MHETVISLSNALNIAVPIDMLRNASGWAYTNEYFPSVISSKDTLTTLSPLAGIPDAPPKMFPPQTFPPF</sequence>
<organism evidence="1 2">
    <name type="scientific">Dreissena polymorpha</name>
    <name type="common">Zebra mussel</name>
    <name type="synonym">Mytilus polymorpha</name>
    <dbReference type="NCBI Taxonomy" id="45954"/>
    <lineage>
        <taxon>Eukaryota</taxon>
        <taxon>Metazoa</taxon>
        <taxon>Spiralia</taxon>
        <taxon>Lophotrochozoa</taxon>
        <taxon>Mollusca</taxon>
        <taxon>Bivalvia</taxon>
        <taxon>Autobranchia</taxon>
        <taxon>Heteroconchia</taxon>
        <taxon>Euheterodonta</taxon>
        <taxon>Imparidentia</taxon>
        <taxon>Neoheterodontei</taxon>
        <taxon>Myida</taxon>
        <taxon>Dreissenoidea</taxon>
        <taxon>Dreissenidae</taxon>
        <taxon>Dreissena</taxon>
    </lineage>
</organism>
<evidence type="ECO:0000313" key="2">
    <source>
        <dbReference type="Proteomes" id="UP000828390"/>
    </source>
</evidence>
<reference evidence="1" key="2">
    <citation type="submission" date="2020-11" db="EMBL/GenBank/DDBJ databases">
        <authorList>
            <person name="McCartney M.A."/>
            <person name="Auch B."/>
            <person name="Kono T."/>
            <person name="Mallez S."/>
            <person name="Becker A."/>
            <person name="Gohl D.M."/>
            <person name="Silverstein K.A.T."/>
            <person name="Koren S."/>
            <person name="Bechman K.B."/>
            <person name="Herman A."/>
            <person name="Abrahante J.E."/>
            <person name="Garbe J."/>
        </authorList>
    </citation>
    <scope>NUCLEOTIDE SEQUENCE</scope>
    <source>
        <strain evidence="1">Duluth1</strain>
        <tissue evidence="1">Whole animal</tissue>
    </source>
</reference>
<keyword evidence="2" id="KW-1185">Reference proteome</keyword>
<accession>A0A9D4EKN6</accession>
<evidence type="ECO:0000313" key="1">
    <source>
        <dbReference type="EMBL" id="KAH3781403.1"/>
    </source>
</evidence>
<comment type="caution">
    <text evidence="1">The sequence shown here is derived from an EMBL/GenBank/DDBJ whole genome shotgun (WGS) entry which is preliminary data.</text>
</comment>
<dbReference type="EMBL" id="JAIWYP010000008">
    <property type="protein sequence ID" value="KAH3781403.1"/>
    <property type="molecule type" value="Genomic_DNA"/>
</dbReference>
<dbReference type="AlphaFoldDB" id="A0A9D4EKN6"/>
<protein>
    <submittedName>
        <fullName evidence="1">Uncharacterized protein</fullName>
    </submittedName>
</protein>
<name>A0A9D4EKN6_DREPO</name>
<dbReference type="Proteomes" id="UP000828390">
    <property type="component" value="Unassembled WGS sequence"/>
</dbReference>
<gene>
    <name evidence="1" type="ORF">DPMN_159230</name>
</gene>
<proteinExistence type="predicted"/>
<reference evidence="1" key="1">
    <citation type="journal article" date="2019" name="bioRxiv">
        <title>The Genome of the Zebra Mussel, Dreissena polymorpha: A Resource for Invasive Species Research.</title>
        <authorList>
            <person name="McCartney M.A."/>
            <person name="Auch B."/>
            <person name="Kono T."/>
            <person name="Mallez S."/>
            <person name="Zhang Y."/>
            <person name="Obille A."/>
            <person name="Becker A."/>
            <person name="Abrahante J.E."/>
            <person name="Garbe J."/>
            <person name="Badalamenti J.P."/>
            <person name="Herman A."/>
            <person name="Mangelson H."/>
            <person name="Liachko I."/>
            <person name="Sullivan S."/>
            <person name="Sone E.D."/>
            <person name="Koren S."/>
            <person name="Silverstein K.A.T."/>
            <person name="Beckman K.B."/>
            <person name="Gohl D.M."/>
        </authorList>
    </citation>
    <scope>NUCLEOTIDE SEQUENCE</scope>
    <source>
        <strain evidence="1">Duluth1</strain>
        <tissue evidence="1">Whole animal</tissue>
    </source>
</reference>